<reference evidence="1" key="1">
    <citation type="submission" date="2022-10" db="EMBL/GenBank/DDBJ databases">
        <title>Complete Genome of Trichothecium roseum strain YXFP-22015, a Plant Pathogen Isolated from Citrus.</title>
        <authorList>
            <person name="Wang Y."/>
            <person name="Zhu L."/>
        </authorList>
    </citation>
    <scope>NUCLEOTIDE SEQUENCE</scope>
    <source>
        <strain evidence="1">YXFP-22015</strain>
    </source>
</reference>
<gene>
    <name evidence="1" type="ORF">N3K66_002383</name>
</gene>
<name>A0ACC0V9G4_9HYPO</name>
<dbReference type="EMBL" id="CM047941">
    <property type="protein sequence ID" value="KAI9903031.1"/>
    <property type="molecule type" value="Genomic_DNA"/>
</dbReference>
<evidence type="ECO:0000313" key="2">
    <source>
        <dbReference type="Proteomes" id="UP001163324"/>
    </source>
</evidence>
<keyword evidence="2" id="KW-1185">Reference proteome</keyword>
<comment type="caution">
    <text evidence="1">The sequence shown here is derived from an EMBL/GenBank/DDBJ whole genome shotgun (WGS) entry which is preliminary data.</text>
</comment>
<accession>A0ACC0V9G4</accession>
<organism evidence="1 2">
    <name type="scientific">Trichothecium roseum</name>
    <dbReference type="NCBI Taxonomy" id="47278"/>
    <lineage>
        <taxon>Eukaryota</taxon>
        <taxon>Fungi</taxon>
        <taxon>Dikarya</taxon>
        <taxon>Ascomycota</taxon>
        <taxon>Pezizomycotina</taxon>
        <taxon>Sordariomycetes</taxon>
        <taxon>Hypocreomycetidae</taxon>
        <taxon>Hypocreales</taxon>
        <taxon>Hypocreales incertae sedis</taxon>
        <taxon>Trichothecium</taxon>
    </lineage>
</organism>
<protein>
    <submittedName>
        <fullName evidence="1">Uncharacterized protein</fullName>
    </submittedName>
</protein>
<proteinExistence type="predicted"/>
<sequence length="468" mass="51853">MVWGVQRLNAKKSQPNGNIVFIKPISGPDEQIAQDFLERIAAQCSPIMKEHHLYVLSLEEFPANNEFVGRNFNAGEVIQLVLRSPRTGRWLPFEYVQMVMMHELAHCKQMNHSRAFWAVRNGYARQMHELFKRGYTGEGLWGRGRGLSSGEFERNAVLADEVLPEHLCGGTYRSRGRKQKRPVLSYQERKRRRIEKKFGKHGTALGADDAVKTELERGKKVKGKPRVAGSARGRELRAAAALARFDKQRAEPEEEENLRIKGEGEDADTGSESEYDDYAGEVDSKDAVDVDGSRLVDEKGRGMIKVCEDEHQDDPDAKDELSELSDMLRNIKRESPEPAVFQVPLASSSANAAQAKRRRRDEPAKETETISGPAPKKPRAATKKREGILEGSRATETETPASAEKGMACAMCSFINSPSDAVCSICANVLRPDATAGSWKCASASCKGSGYVNSKDRGVCGICQARKP</sequence>
<dbReference type="Proteomes" id="UP001163324">
    <property type="component" value="Chromosome 2"/>
</dbReference>
<evidence type="ECO:0000313" key="1">
    <source>
        <dbReference type="EMBL" id="KAI9903031.1"/>
    </source>
</evidence>